<dbReference type="PANTHER" id="PTHR16305:SF28">
    <property type="entry name" value="GUANYLATE CYCLASE DOMAIN-CONTAINING PROTEIN"/>
    <property type="match status" value="1"/>
</dbReference>
<dbReference type="Gene3D" id="3.40.50.300">
    <property type="entry name" value="P-loop containing nucleotide triphosphate hydrolases"/>
    <property type="match status" value="1"/>
</dbReference>
<reference evidence="4 5" key="1">
    <citation type="submission" date="2017-04" db="EMBL/GenBank/DDBJ databases">
        <authorList>
            <person name="Afonso C.L."/>
            <person name="Miller P.J."/>
            <person name="Scott M.A."/>
            <person name="Spackman E."/>
            <person name="Goraichik I."/>
            <person name="Dimitrov K.M."/>
            <person name="Suarez D.L."/>
            <person name="Swayne D.E."/>
        </authorList>
    </citation>
    <scope>NUCLEOTIDE SEQUENCE [LARGE SCALE GENOMIC DNA]</scope>
    <source>
        <strain evidence="4 5">KR-140</strain>
    </source>
</reference>
<keyword evidence="5" id="KW-1185">Reference proteome</keyword>
<evidence type="ECO:0000313" key="4">
    <source>
        <dbReference type="EMBL" id="SMB83772.1"/>
    </source>
</evidence>
<dbReference type="Proteomes" id="UP000192582">
    <property type="component" value="Unassembled WGS sequence"/>
</dbReference>
<dbReference type="SUPFAM" id="SSF48452">
    <property type="entry name" value="TPR-like"/>
    <property type="match status" value="2"/>
</dbReference>
<dbReference type="SMART" id="SM01043">
    <property type="entry name" value="BTAD"/>
    <property type="match status" value="1"/>
</dbReference>
<dbReference type="GO" id="GO:0004016">
    <property type="term" value="F:adenylate cyclase activity"/>
    <property type="evidence" value="ECO:0007669"/>
    <property type="project" value="TreeGrafter"/>
</dbReference>
<dbReference type="InterPro" id="IPR027417">
    <property type="entry name" value="P-loop_NTPase"/>
</dbReference>
<dbReference type="AlphaFoldDB" id="A0A1W1URN8"/>
<dbReference type="InterPro" id="IPR005158">
    <property type="entry name" value="BTAD"/>
</dbReference>
<evidence type="ECO:0000256" key="1">
    <source>
        <dbReference type="ARBA" id="ARBA00022741"/>
    </source>
</evidence>
<organism evidence="4 5">
    <name type="scientific">Deinococcus hopiensis KR-140</name>
    <dbReference type="NCBI Taxonomy" id="695939"/>
    <lineage>
        <taxon>Bacteria</taxon>
        <taxon>Thermotogati</taxon>
        <taxon>Deinococcota</taxon>
        <taxon>Deinococci</taxon>
        <taxon>Deinococcales</taxon>
        <taxon>Deinococcaceae</taxon>
        <taxon>Deinococcus</taxon>
    </lineage>
</organism>
<keyword evidence="2" id="KW-0067">ATP-binding</keyword>
<dbReference type="InterPro" id="IPR041664">
    <property type="entry name" value="AAA_16"/>
</dbReference>
<dbReference type="InterPro" id="IPR011990">
    <property type="entry name" value="TPR-like_helical_dom_sf"/>
</dbReference>
<dbReference type="GO" id="GO:0005524">
    <property type="term" value="F:ATP binding"/>
    <property type="evidence" value="ECO:0007669"/>
    <property type="project" value="UniProtKB-KW"/>
</dbReference>
<evidence type="ECO:0000256" key="2">
    <source>
        <dbReference type="ARBA" id="ARBA00022840"/>
    </source>
</evidence>
<dbReference type="Pfam" id="PF13191">
    <property type="entry name" value="AAA_16"/>
    <property type="match status" value="1"/>
</dbReference>
<feature type="domain" description="Bacterial transcriptional activator" evidence="3">
    <location>
        <begin position="101"/>
        <end position="235"/>
    </location>
</feature>
<dbReference type="SUPFAM" id="SSF52540">
    <property type="entry name" value="P-loop containing nucleoside triphosphate hydrolases"/>
    <property type="match status" value="1"/>
</dbReference>
<dbReference type="EMBL" id="FWWU01000007">
    <property type="protein sequence ID" value="SMB83772.1"/>
    <property type="molecule type" value="Genomic_DNA"/>
</dbReference>
<protein>
    <submittedName>
        <fullName evidence="4">AAA ATPase domain-containing protein</fullName>
    </submittedName>
</protein>
<keyword evidence="1" id="KW-0547">Nucleotide-binding</keyword>
<evidence type="ECO:0000259" key="3">
    <source>
        <dbReference type="SMART" id="SM01043"/>
    </source>
</evidence>
<dbReference type="PANTHER" id="PTHR16305">
    <property type="entry name" value="TESTICULAR SOLUBLE ADENYLYL CYCLASE"/>
    <property type="match status" value="1"/>
</dbReference>
<sequence>MGFNVEMGQVELRVLGQPEVRLAGESLSLPPKRLALVTYLAVEGSARPLHRAHLADLFWSDGTDEGARRNLRQELHRLKGSPLAPFLVLEGEVVGLRSLSCDALTFETQAHTLDAADLLAIYRGPLLNGVEVPHAPAFEEWLTSRRERLNARWLELCRARAHQLEQQGDPRGAIEALTPLRAAADEAACLSTMRLHVGLGELQAAGQVYAEICRLLADLGLSPALELTVLAERLRGVLHPPAPPAARQRASLDRPPLIGRDGLLARLEEQIRAGERLVLLEGEPGAGKSALAQALATRWGHALKLQGYEETGNTPFLPLAEALRPRADALRALPDVWRAEVARLLPEWAQGAGIPPTADTHGEGRARFLEGLARAVKAASAGGLLWLDDLHWFDPSTLEVLGLLLRGGEWRAVGTVRTLERRQNAALERLLLALERRRHLCSVEVGPLSETDTLRLLRALSPSGMGGTRFARRLHEGTQGNPLFLLEMLRTLLATGQLRESGGEWHTDFDADTDDYHELPLPSSVAGAVLSRVTRLSPGGPLAQVLAAAALLGDGFSLEELTGSLPLDEWALLDLLDQAVDAGLLGHLQDGRYGFAHSLIQRTLLEHLSADRRRLLHRRLAANLSHLGTSAARLAAHLEGGGDWEGAARNWLLAARDAARMYAHREALQSLERALTLGLPPELALEAEWQRVTAFRALDDRPGWRAALEAVTARLSPTAPPRLILHRLELEFSEGEYSAVLAGVHALRAGQSLSAEEQGWAGLWQANALNRLDRWPEAMVTYASTLSAAPATSLELRGRLLNGWAYAASQVGDLDLGQAKVEEAQALFSACGHRKGLAMAHNTAGTLLYMAEHDEAAAQQYRLAHTLAVEIGDRTSERLALTSLSAIYLVLEDFEAALEVTNSALELLEEWPDPYTECLMYERLSLVHRARGQRERQRVSLRQWRDRADKYHYATWSVSSRLSLLEALLDDPAGQAECRELLACLPTLLAACPEAQQQKQQARLEALTENFHRLAGP</sequence>
<gene>
    <name evidence="4" type="ORF">SAMN00790413_04886</name>
</gene>
<dbReference type="RefSeq" id="WP_245808211.1">
    <property type="nucleotide sequence ID" value="NZ_FWWU01000007.1"/>
</dbReference>
<dbReference type="STRING" id="695939.SAMN00790413_04886"/>
<accession>A0A1W1URN8</accession>
<name>A0A1W1URN8_9DEIO</name>
<dbReference type="Gene3D" id="1.25.40.10">
    <property type="entry name" value="Tetratricopeptide repeat domain"/>
    <property type="match status" value="2"/>
</dbReference>
<proteinExistence type="predicted"/>
<dbReference type="Gene3D" id="1.10.10.10">
    <property type="entry name" value="Winged helix-like DNA-binding domain superfamily/Winged helix DNA-binding domain"/>
    <property type="match status" value="1"/>
</dbReference>
<dbReference type="GO" id="GO:0005737">
    <property type="term" value="C:cytoplasm"/>
    <property type="evidence" value="ECO:0007669"/>
    <property type="project" value="TreeGrafter"/>
</dbReference>
<evidence type="ECO:0000313" key="5">
    <source>
        <dbReference type="Proteomes" id="UP000192582"/>
    </source>
</evidence>
<dbReference type="InterPro" id="IPR036388">
    <property type="entry name" value="WH-like_DNA-bd_sf"/>
</dbReference>